<dbReference type="FunFam" id="1.50.40.10:FF:000005">
    <property type="entry name" value="Mitochondrial phosphate carrier protein 2"/>
    <property type="match status" value="1"/>
</dbReference>
<dbReference type="GO" id="GO:0005315">
    <property type="term" value="F:phosphate transmembrane transporter activity"/>
    <property type="evidence" value="ECO:0007669"/>
    <property type="project" value="InterPro"/>
</dbReference>
<dbReference type="InterPro" id="IPR023395">
    <property type="entry name" value="MCP_dom_sf"/>
</dbReference>
<feature type="transmembrane region" description="Helical" evidence="19">
    <location>
        <begin position="312"/>
        <end position="330"/>
    </location>
</feature>
<evidence type="ECO:0000313" key="21">
    <source>
        <dbReference type="RefSeq" id="XP_031438710.1"/>
    </source>
</evidence>
<evidence type="ECO:0000256" key="9">
    <source>
        <dbReference type="ARBA" id="ARBA00023128"/>
    </source>
</evidence>
<keyword evidence="9" id="KW-0496">Mitochondrion</keyword>
<comment type="subcellular location">
    <subcellularLocation>
        <location evidence="1">Mitochondrion inner membrane</location>
        <topology evidence="1">Multi-pass membrane protein</topology>
    </subcellularLocation>
</comment>
<dbReference type="RefSeq" id="XP_031438710.1">
    <property type="nucleotide sequence ID" value="XM_031582850.2"/>
</dbReference>
<keyword evidence="5" id="KW-0677">Repeat</keyword>
<evidence type="ECO:0000256" key="17">
    <source>
        <dbReference type="PROSITE-ProRule" id="PRU00282"/>
    </source>
</evidence>
<evidence type="ECO:0000256" key="6">
    <source>
        <dbReference type="ARBA" id="ARBA00022792"/>
    </source>
</evidence>
<feature type="transmembrane region" description="Helical" evidence="19">
    <location>
        <begin position="260"/>
        <end position="281"/>
    </location>
</feature>
<feature type="repeat" description="Solcar" evidence="17">
    <location>
        <begin position="60"/>
        <end position="144"/>
    </location>
</feature>
<dbReference type="Gene3D" id="1.50.40.10">
    <property type="entry name" value="Mitochondrial carrier domain"/>
    <property type="match status" value="1"/>
</dbReference>
<feature type="repeat" description="Solcar" evidence="17">
    <location>
        <begin position="157"/>
        <end position="241"/>
    </location>
</feature>
<dbReference type="GO" id="GO:0005743">
    <property type="term" value="C:mitochondrial inner membrane"/>
    <property type="evidence" value="ECO:0007669"/>
    <property type="project" value="UniProtKB-SubCell"/>
</dbReference>
<keyword evidence="3 18" id="KW-0813">Transport</keyword>
<evidence type="ECO:0000256" key="4">
    <source>
        <dbReference type="ARBA" id="ARBA00022692"/>
    </source>
</evidence>
<name>A0A6P8GV99_CLUHA</name>
<evidence type="ECO:0000256" key="10">
    <source>
        <dbReference type="ARBA" id="ARBA00023136"/>
    </source>
</evidence>
<keyword evidence="8 19" id="KW-1133">Transmembrane helix</keyword>
<keyword evidence="10 17" id="KW-0472">Membrane</keyword>
<evidence type="ECO:0000256" key="1">
    <source>
        <dbReference type="ARBA" id="ARBA00004448"/>
    </source>
</evidence>
<organism evidence="20 21">
    <name type="scientific">Clupea harengus</name>
    <name type="common">Atlantic herring</name>
    <dbReference type="NCBI Taxonomy" id="7950"/>
    <lineage>
        <taxon>Eukaryota</taxon>
        <taxon>Metazoa</taxon>
        <taxon>Chordata</taxon>
        <taxon>Craniata</taxon>
        <taxon>Vertebrata</taxon>
        <taxon>Euteleostomi</taxon>
        <taxon>Actinopterygii</taxon>
        <taxon>Neopterygii</taxon>
        <taxon>Teleostei</taxon>
        <taxon>Clupei</taxon>
        <taxon>Clupeiformes</taxon>
        <taxon>Clupeoidei</taxon>
        <taxon>Clupeidae</taxon>
        <taxon>Clupea</taxon>
    </lineage>
</organism>
<evidence type="ECO:0000256" key="8">
    <source>
        <dbReference type="ARBA" id="ARBA00022989"/>
    </source>
</evidence>
<dbReference type="PROSITE" id="PS50920">
    <property type="entry name" value="SOLCAR"/>
    <property type="match status" value="3"/>
</dbReference>
<reference evidence="21" key="1">
    <citation type="submission" date="2025-08" db="UniProtKB">
        <authorList>
            <consortium name="RefSeq"/>
        </authorList>
    </citation>
    <scope>IDENTIFICATION</scope>
</reference>
<evidence type="ECO:0000256" key="15">
    <source>
        <dbReference type="ARBA" id="ARBA00045773"/>
    </source>
</evidence>
<feature type="repeat" description="Solcar" evidence="17">
    <location>
        <begin position="258"/>
        <end position="336"/>
    </location>
</feature>
<dbReference type="CTD" id="393688"/>
<evidence type="ECO:0000256" key="19">
    <source>
        <dbReference type="SAM" id="Phobius"/>
    </source>
</evidence>
<accession>A0A6P8GV99</accession>
<dbReference type="PANTHER" id="PTHR45671:SF10">
    <property type="entry name" value="SOLUTE CARRIER FAMILY 25 MEMBER 3"/>
    <property type="match status" value="1"/>
</dbReference>
<dbReference type="AlphaFoldDB" id="A0A6P8GV99"/>
<dbReference type="InterPro" id="IPR044677">
    <property type="entry name" value="SLC25A3/Pic2/Mir1-like"/>
</dbReference>
<comment type="function">
    <text evidence="15">Inorganic ion transporter that transports phosphate or copper ions across the mitochondrial inner membrane into the matrix compartment. Mediates proton-coupled symport of phosphate ions necessary for mitochondrial oxidative phosphorylation of ADP to ATP. Transports copper ions probably in the form of anionic copper(I) complexes to maintain mitochondrial matrix copper pool and to supply copper for cytochrome C oxidase complex assembly. May also play a role in regulation of the mitochondrial permeability transition pore (mPTP).</text>
</comment>
<dbReference type="GeneID" id="105897470"/>
<proteinExistence type="inferred from homology"/>
<comment type="catalytic activity">
    <reaction evidence="16">
        <text>phosphate(in) + H(+)(in) = phosphate(out) + H(+)(out)</text>
        <dbReference type="Rhea" id="RHEA:29939"/>
        <dbReference type="ChEBI" id="CHEBI:15378"/>
        <dbReference type="ChEBI" id="CHEBI:43474"/>
    </reaction>
    <physiologicalReaction direction="right-to-left" evidence="16">
        <dbReference type="Rhea" id="RHEA:29941"/>
    </physiologicalReaction>
</comment>
<dbReference type="Proteomes" id="UP000515152">
    <property type="component" value="Chromosome 16"/>
</dbReference>
<evidence type="ECO:0000256" key="13">
    <source>
        <dbReference type="ARBA" id="ARBA00031327"/>
    </source>
</evidence>
<keyword evidence="7" id="KW-0809">Transit peptide</keyword>
<comment type="subunit">
    <text evidence="11">Interacts with PPIF; the interaction is impaired by CsA.</text>
</comment>
<evidence type="ECO:0000256" key="14">
    <source>
        <dbReference type="ARBA" id="ARBA00035382"/>
    </source>
</evidence>
<evidence type="ECO:0000256" key="18">
    <source>
        <dbReference type="RuleBase" id="RU000488"/>
    </source>
</evidence>
<evidence type="ECO:0000256" key="3">
    <source>
        <dbReference type="ARBA" id="ARBA00022448"/>
    </source>
</evidence>
<sequence>MYPYTLTQLTRANPFCTPVMVLHEAEEPGQDTPVEPHLKRTLAAASLEDPEVSCEYGSNKYYALCGFGGILSCGLTHTAVVPLDLIKCRIQVDPDKYKSIFTGFSVTLREDGFRGLGRGWAPTFIGYSMQGLCKFGFYEMFKSFYADMLGEENTYLWRTSLYLASSASAEFFADIALAPMEACKVRIQTQPGYANTLRECFPRMYGEEGLNGFYKGVYPLWLRQIPYTMMKFACFERTVELLYKHVVPKPRSECTKREQLMVTFMAGYIAGVFCAVVSHPADSVVSVLNKDSGSSTMQVLRRLGPRGVWKGLVARIIMIGTLTALQWFIYDSVKVYFRLPRPPPPEMPESLKKKMELASF</sequence>
<dbReference type="OrthoDB" id="427452at2759"/>
<dbReference type="Pfam" id="PF00153">
    <property type="entry name" value="Mito_carr"/>
    <property type="match status" value="3"/>
</dbReference>
<dbReference type="PANTHER" id="PTHR45671">
    <property type="entry name" value="SOLUTE CARRIER FAMILY 25 (MITOCHONDRIAL CARRIER PHOSPHATE CARRIER), MEMBER 3, LIKE-RELATED-RELATED"/>
    <property type="match status" value="1"/>
</dbReference>
<dbReference type="GO" id="GO:1990547">
    <property type="term" value="P:mitochondrial phosphate ion transmembrane transport"/>
    <property type="evidence" value="ECO:0007669"/>
    <property type="project" value="InterPro"/>
</dbReference>
<protein>
    <recommendedName>
        <fullName evidence="12">Solute carrier family 25 member 3</fullName>
    </recommendedName>
    <alternativeName>
        <fullName evidence="14">Phosphate carrier protein, mitochondrial</fullName>
    </alternativeName>
    <alternativeName>
        <fullName evidence="13">Phosphate transport protein</fullName>
    </alternativeName>
</protein>
<keyword evidence="6" id="KW-0999">Mitochondrion inner membrane</keyword>
<evidence type="ECO:0000256" key="7">
    <source>
        <dbReference type="ARBA" id="ARBA00022946"/>
    </source>
</evidence>
<dbReference type="KEGG" id="char:105897470"/>
<keyword evidence="4 17" id="KW-0812">Transmembrane</keyword>
<evidence type="ECO:0000256" key="16">
    <source>
        <dbReference type="ARBA" id="ARBA00049011"/>
    </source>
</evidence>
<dbReference type="InterPro" id="IPR018108">
    <property type="entry name" value="MCP_transmembrane"/>
</dbReference>
<evidence type="ECO:0000256" key="5">
    <source>
        <dbReference type="ARBA" id="ARBA00022737"/>
    </source>
</evidence>
<gene>
    <name evidence="21" type="primary">slc25a3a</name>
</gene>
<evidence type="ECO:0000256" key="11">
    <source>
        <dbReference type="ARBA" id="ARBA00024212"/>
    </source>
</evidence>
<keyword evidence="20" id="KW-1185">Reference proteome</keyword>
<evidence type="ECO:0000313" key="20">
    <source>
        <dbReference type="Proteomes" id="UP000515152"/>
    </source>
</evidence>
<comment type="similarity">
    <text evidence="2 18">Belongs to the mitochondrial carrier (TC 2.A.29) family.</text>
</comment>
<evidence type="ECO:0000256" key="12">
    <source>
        <dbReference type="ARBA" id="ARBA00024242"/>
    </source>
</evidence>
<evidence type="ECO:0000256" key="2">
    <source>
        <dbReference type="ARBA" id="ARBA00006375"/>
    </source>
</evidence>
<dbReference type="SUPFAM" id="SSF103506">
    <property type="entry name" value="Mitochondrial carrier"/>
    <property type="match status" value="1"/>
</dbReference>